<feature type="transmembrane region" description="Helical" evidence="1">
    <location>
        <begin position="61"/>
        <end position="78"/>
    </location>
</feature>
<keyword evidence="1" id="KW-0812">Transmembrane</keyword>
<name>A0A1D2QU04_9GAMM</name>
<comment type="caution">
    <text evidence="2">The sequence shown here is derived from an EMBL/GenBank/DDBJ whole genome shotgun (WGS) entry which is preliminary data.</text>
</comment>
<dbReference type="STRING" id="62101.AB835_00575"/>
<feature type="transmembrane region" description="Helical" evidence="1">
    <location>
        <begin position="110"/>
        <end position="131"/>
    </location>
</feature>
<dbReference type="EMBL" id="MDLC01000002">
    <property type="protein sequence ID" value="ODS25034.1"/>
    <property type="molecule type" value="Genomic_DNA"/>
</dbReference>
<dbReference type="Proteomes" id="UP000242502">
    <property type="component" value="Unassembled WGS sequence"/>
</dbReference>
<reference evidence="2 3" key="1">
    <citation type="journal article" date="2016" name="Appl. Environ. Microbiol.">
        <title>Lack of Overt Genome Reduction in the Bryostatin-Producing Bryozoan Symbiont "Candidatus Endobugula sertula".</title>
        <authorList>
            <person name="Miller I.J."/>
            <person name="Vanee N."/>
            <person name="Fong S.S."/>
            <person name="Lim-Fong G.E."/>
            <person name="Kwan J.C."/>
        </authorList>
    </citation>
    <scope>NUCLEOTIDE SEQUENCE [LARGE SCALE GENOMIC DNA]</scope>
    <source>
        <strain evidence="2">AB1-4</strain>
    </source>
</reference>
<evidence type="ECO:0000256" key="1">
    <source>
        <dbReference type="SAM" id="Phobius"/>
    </source>
</evidence>
<accession>A0A1D2QU04</accession>
<keyword evidence="1" id="KW-1133">Transmembrane helix</keyword>
<feature type="transmembrane region" description="Helical" evidence="1">
    <location>
        <begin position="85"/>
        <end position="104"/>
    </location>
</feature>
<gene>
    <name evidence="2" type="ORF">AB835_00575</name>
</gene>
<evidence type="ECO:0000313" key="3">
    <source>
        <dbReference type="Proteomes" id="UP000242502"/>
    </source>
</evidence>
<evidence type="ECO:0000313" key="2">
    <source>
        <dbReference type="EMBL" id="ODS25034.1"/>
    </source>
</evidence>
<proteinExistence type="predicted"/>
<protein>
    <submittedName>
        <fullName evidence="2">Uncharacterized protein</fullName>
    </submittedName>
</protein>
<organism evidence="2 3">
    <name type="scientific">Candidatus Endobugula sertula</name>
    <name type="common">Bugula neritina bacterial symbiont</name>
    <dbReference type="NCBI Taxonomy" id="62101"/>
    <lineage>
        <taxon>Bacteria</taxon>
        <taxon>Pseudomonadati</taxon>
        <taxon>Pseudomonadota</taxon>
        <taxon>Gammaproteobacteria</taxon>
        <taxon>Cellvibrionales</taxon>
        <taxon>Cellvibrionaceae</taxon>
        <taxon>Candidatus Endobugula</taxon>
    </lineage>
</organism>
<dbReference type="AlphaFoldDB" id="A0A1D2QU04"/>
<keyword evidence="1" id="KW-0472">Membrane</keyword>
<sequence>MIKQQYLNNFLSMPFILKLMVIVGFLSPLLAVSNVIAGEVVFGQLVKLKYGAAESLTELLWVLILVLPAFLSSYLFIIKYKYSRAIYILSWFISSLSPLVLFSTREHVDVFLQSFYFSVFLGVCFFGYLFFSKQAKSYFE</sequence>